<accession>A0A1K1NQJ6</accession>
<dbReference type="OrthoDB" id="1444637at2"/>
<dbReference type="RefSeq" id="WP_139276039.1">
    <property type="nucleotide sequence ID" value="NZ_FPJE01000006.1"/>
</dbReference>
<dbReference type="AlphaFoldDB" id="A0A1K1NQJ6"/>
<evidence type="ECO:0000313" key="1">
    <source>
        <dbReference type="EMBL" id="SFW37580.1"/>
    </source>
</evidence>
<evidence type="ECO:0000313" key="2">
    <source>
        <dbReference type="Proteomes" id="UP000182248"/>
    </source>
</evidence>
<organism evidence="1 2">
    <name type="scientific">Sinomicrobium oceani</name>
    <dbReference type="NCBI Taxonomy" id="1150368"/>
    <lineage>
        <taxon>Bacteria</taxon>
        <taxon>Pseudomonadati</taxon>
        <taxon>Bacteroidota</taxon>
        <taxon>Flavobacteriia</taxon>
        <taxon>Flavobacteriales</taxon>
        <taxon>Flavobacteriaceae</taxon>
        <taxon>Sinomicrobium</taxon>
    </lineage>
</organism>
<proteinExistence type="predicted"/>
<protein>
    <submittedName>
        <fullName evidence="1">Uncharacterized protein</fullName>
    </submittedName>
</protein>
<sequence>MEILLQQKPIEDRSTVVRKQIDDFRSSGKLHMHSDFPFFYTEGVEYVTSVLGAGHLLRDMGMQAFALSGEWDFVSIRLCRGCLDNCWIEYSRRNGEIIKKMRIPENIPLAPNFAICFYFIGRTLILPTEF</sequence>
<dbReference type="Proteomes" id="UP000182248">
    <property type="component" value="Unassembled WGS sequence"/>
</dbReference>
<gene>
    <name evidence="1" type="ORF">SAMN02927921_01381</name>
</gene>
<keyword evidence="2" id="KW-1185">Reference proteome</keyword>
<reference evidence="1 2" key="1">
    <citation type="submission" date="2016-11" db="EMBL/GenBank/DDBJ databases">
        <authorList>
            <person name="Jaros S."/>
            <person name="Januszkiewicz K."/>
            <person name="Wedrychowicz H."/>
        </authorList>
    </citation>
    <scope>NUCLEOTIDE SEQUENCE [LARGE SCALE GENOMIC DNA]</scope>
    <source>
        <strain evidence="1 2">CGMCC 1.12145</strain>
    </source>
</reference>
<dbReference type="EMBL" id="FPJE01000006">
    <property type="protein sequence ID" value="SFW37580.1"/>
    <property type="molecule type" value="Genomic_DNA"/>
</dbReference>
<name>A0A1K1NQJ6_9FLAO</name>